<dbReference type="PROSITE" id="PS00973">
    <property type="entry name" value="USP_2"/>
    <property type="match status" value="1"/>
</dbReference>
<dbReference type="InterPro" id="IPR001394">
    <property type="entry name" value="Peptidase_C19_UCH"/>
</dbReference>
<dbReference type="InterPro" id="IPR038765">
    <property type="entry name" value="Papain-like_cys_pep_sf"/>
</dbReference>
<feature type="region of interest" description="Disordered" evidence="3">
    <location>
        <begin position="1"/>
        <end position="145"/>
    </location>
</feature>
<name>A0A1W0WDR9_HYPEX</name>
<dbReference type="CDD" id="cd02674">
    <property type="entry name" value="Peptidase_C19R"/>
    <property type="match status" value="1"/>
</dbReference>
<feature type="compositionally biased region" description="Low complexity" evidence="3">
    <location>
        <begin position="45"/>
        <end position="54"/>
    </location>
</feature>
<feature type="domain" description="USP" evidence="4">
    <location>
        <begin position="556"/>
        <end position="902"/>
    </location>
</feature>
<dbReference type="Pfam" id="PF00443">
    <property type="entry name" value="UCH"/>
    <property type="match status" value="1"/>
</dbReference>
<feature type="region of interest" description="Disordered" evidence="3">
    <location>
        <begin position="236"/>
        <end position="376"/>
    </location>
</feature>
<evidence type="ECO:0000256" key="3">
    <source>
        <dbReference type="SAM" id="MobiDB-lite"/>
    </source>
</evidence>
<evidence type="ECO:0000256" key="1">
    <source>
        <dbReference type="ARBA" id="ARBA00000707"/>
    </source>
</evidence>
<dbReference type="PANTHER" id="PTHR21646">
    <property type="entry name" value="UBIQUITIN CARBOXYL-TERMINAL HYDROLASE"/>
    <property type="match status" value="1"/>
</dbReference>
<dbReference type="OrthoDB" id="265306at2759"/>
<dbReference type="PROSITE" id="PS50235">
    <property type="entry name" value="USP_3"/>
    <property type="match status" value="1"/>
</dbReference>
<gene>
    <name evidence="5" type="ORF">BV898_12400</name>
</gene>
<dbReference type="FunFam" id="3.90.70.10:FF:000083">
    <property type="entry name" value="Uncharacterized protein, isoform B"/>
    <property type="match status" value="1"/>
</dbReference>
<protein>
    <recommendedName>
        <fullName evidence="2">Ubiquitin carboxyl-terminal hydrolase</fullName>
        <ecNumber evidence="2">3.4.19.12</ecNumber>
    </recommendedName>
</protein>
<dbReference type="InterPro" id="IPR028889">
    <property type="entry name" value="USP"/>
</dbReference>
<keyword evidence="6" id="KW-1185">Reference proteome</keyword>
<feature type="compositionally biased region" description="Polar residues" evidence="3">
    <location>
        <begin position="105"/>
        <end position="119"/>
    </location>
</feature>
<reference evidence="6" key="1">
    <citation type="submission" date="2017-01" db="EMBL/GenBank/DDBJ databases">
        <title>Comparative genomics of anhydrobiosis in the tardigrade Hypsibius dujardini.</title>
        <authorList>
            <person name="Yoshida Y."/>
            <person name="Koutsovoulos G."/>
            <person name="Laetsch D."/>
            <person name="Stevens L."/>
            <person name="Kumar S."/>
            <person name="Horikawa D."/>
            <person name="Ishino K."/>
            <person name="Komine S."/>
            <person name="Tomita M."/>
            <person name="Blaxter M."/>
            <person name="Arakawa K."/>
        </authorList>
    </citation>
    <scope>NUCLEOTIDE SEQUENCE [LARGE SCALE GENOMIC DNA]</scope>
    <source>
        <strain evidence="6">Z151</strain>
    </source>
</reference>
<dbReference type="Gene3D" id="3.90.70.10">
    <property type="entry name" value="Cysteine proteinases"/>
    <property type="match status" value="1"/>
</dbReference>
<keyword evidence="2 5" id="KW-0378">Hydrolase</keyword>
<feature type="compositionally biased region" description="Basic and acidic residues" evidence="3">
    <location>
        <begin position="447"/>
        <end position="456"/>
    </location>
</feature>
<dbReference type="InterPro" id="IPR050185">
    <property type="entry name" value="Ub_carboxyl-term_hydrolase"/>
</dbReference>
<dbReference type="PANTHER" id="PTHR21646:SF23">
    <property type="entry name" value="UBIQUITIN CARBOXYL-TERMINAL HYDROLASE USP2"/>
    <property type="match status" value="1"/>
</dbReference>
<keyword evidence="2" id="KW-0833">Ubl conjugation pathway</keyword>
<dbReference type="InterPro" id="IPR018200">
    <property type="entry name" value="USP_CS"/>
</dbReference>
<dbReference type="PROSITE" id="PS00972">
    <property type="entry name" value="USP_1"/>
    <property type="match status" value="1"/>
</dbReference>
<evidence type="ECO:0000313" key="6">
    <source>
        <dbReference type="Proteomes" id="UP000192578"/>
    </source>
</evidence>
<proteinExistence type="inferred from homology"/>
<feature type="compositionally biased region" description="Polar residues" evidence="3">
    <location>
        <begin position="309"/>
        <end position="368"/>
    </location>
</feature>
<dbReference type="Proteomes" id="UP000192578">
    <property type="component" value="Unassembled WGS sequence"/>
</dbReference>
<feature type="compositionally biased region" description="Polar residues" evidence="3">
    <location>
        <begin position="280"/>
        <end position="301"/>
    </location>
</feature>
<dbReference type="GO" id="GO:0016579">
    <property type="term" value="P:protein deubiquitination"/>
    <property type="evidence" value="ECO:0007669"/>
    <property type="project" value="InterPro"/>
</dbReference>
<evidence type="ECO:0000256" key="2">
    <source>
        <dbReference type="RuleBase" id="RU366025"/>
    </source>
</evidence>
<dbReference type="AlphaFoldDB" id="A0A1W0WDR9"/>
<evidence type="ECO:0000313" key="5">
    <source>
        <dbReference type="EMBL" id="OQV13365.1"/>
    </source>
</evidence>
<dbReference type="GO" id="GO:0006508">
    <property type="term" value="P:proteolysis"/>
    <property type="evidence" value="ECO:0007669"/>
    <property type="project" value="UniProtKB-KW"/>
</dbReference>
<feature type="region of interest" description="Disordered" evidence="3">
    <location>
        <begin position="447"/>
        <end position="466"/>
    </location>
</feature>
<comment type="similarity">
    <text evidence="2">Belongs to the peptidase C19 family.</text>
</comment>
<dbReference type="EC" id="3.4.19.12" evidence="2"/>
<dbReference type="GO" id="GO:0004843">
    <property type="term" value="F:cysteine-type deubiquitinase activity"/>
    <property type="evidence" value="ECO:0007669"/>
    <property type="project" value="UniProtKB-UniRule"/>
</dbReference>
<organism evidence="5 6">
    <name type="scientific">Hypsibius exemplaris</name>
    <name type="common">Freshwater tardigrade</name>
    <dbReference type="NCBI Taxonomy" id="2072580"/>
    <lineage>
        <taxon>Eukaryota</taxon>
        <taxon>Metazoa</taxon>
        <taxon>Ecdysozoa</taxon>
        <taxon>Tardigrada</taxon>
        <taxon>Eutardigrada</taxon>
        <taxon>Parachela</taxon>
        <taxon>Hypsibioidea</taxon>
        <taxon>Hypsibiidae</taxon>
        <taxon>Hypsibius</taxon>
    </lineage>
</organism>
<evidence type="ECO:0000259" key="4">
    <source>
        <dbReference type="PROSITE" id="PS50235"/>
    </source>
</evidence>
<feature type="compositionally biased region" description="Basic and acidic residues" evidence="3">
    <location>
        <begin position="62"/>
        <end position="74"/>
    </location>
</feature>
<accession>A0A1W0WDR9</accession>
<comment type="catalytic activity">
    <reaction evidence="1 2">
        <text>Thiol-dependent hydrolysis of ester, thioester, amide, peptide and isopeptide bonds formed by the C-terminal Gly of ubiquitin (a 76-residue protein attached to proteins as an intracellular targeting signal).</text>
        <dbReference type="EC" id="3.4.19.12"/>
    </reaction>
</comment>
<keyword evidence="2" id="KW-0788">Thiol protease</keyword>
<comment type="caution">
    <text evidence="5">The sequence shown here is derived from an EMBL/GenBank/DDBJ whole genome shotgun (WGS) entry which is preliminary data.</text>
</comment>
<sequence length="903" mass="98591">MTSTATLGLSSSYYGGRSRSRLTSSDSSSTPSRGSYIPATLPRTASAAASGSSSNPIVQYTKDLERIRSERSSRANDTPINTSGGTTGSSFGGSNSSLDRVGLSSPKSPGPSYSTTGTLRTRPAYSETTTTATPVKGAGTSASTMRNSILDPSAVLKPVISSPYVRTRTPSASESVYDYHTSRSSSLIRRRPAPATGSRDVSIDRSKVAVLERASFREKKASMAWLLCFSSPSSDLRNRNGRRVPNGDSDVDDEVSVGSNTTTYRQSALPPHATSPLLHYSSQQQRNHPSSGIPTSSSRQELSYGGSPKSGSLQRYDSTSSLRSGRFTPTSSANTTFTSTGMGMPNSASSGTLQRYGSSSSLSGGQRFNSRRSSRGDLSVNFDLSQLDTGKERQRSPIVLVSRVAVEKELPAAATAKTDVESRYVVGKFSTVSDGNVRNVPIQIEPRERSASRDRSVSTVPVSRTREPVKVSTVMASNGAGYGRKQSGERVVGGKQFQSDSSLGDSSSSSDEDDIGTKHTNSIIRAASPPSARRPTGLMARKANVSVDESDKAGLIGLKNLGNTCFMNSILQCLSNTRPLRDYCLLGEYESEVNTTTSQMKGALITTFASMMEALWKRHTSYSASSPYIPDKFHRQVQQYAPRFSGYLQQDAQEFLRYLLEGLHEDVNRVTEKTRPESADIPHSLSDAQKATESWKRYLRRDNSKIVDLFVGQLKSSLICESCGYCSVTCDPFWDLSLPIPGSRGGRRSDPTVTTNLAECFKLFTKEEMLEGDECPTCCHCKTRQKCRKFFSIQRFPKYFVIHLKRFSQERFRAKLSTLVEYPVEHLDLSPFAAESYQGPHPLYNLYAVSCHSGSTHCGHYTGFCKHPVSGKWNEYNDARVTSARMADVVTSEAYVLFYELVS</sequence>
<feature type="compositionally biased region" description="Low complexity" evidence="3">
    <location>
        <begin position="499"/>
        <end position="509"/>
    </location>
</feature>
<feature type="compositionally biased region" description="Low complexity" evidence="3">
    <location>
        <begin position="1"/>
        <end position="36"/>
    </location>
</feature>
<dbReference type="EMBL" id="MTYJ01000125">
    <property type="protein sequence ID" value="OQV13365.1"/>
    <property type="molecule type" value="Genomic_DNA"/>
</dbReference>
<keyword evidence="2" id="KW-0645">Protease</keyword>
<feature type="region of interest" description="Disordered" evidence="3">
    <location>
        <begin position="477"/>
        <end position="538"/>
    </location>
</feature>
<dbReference type="SUPFAM" id="SSF54001">
    <property type="entry name" value="Cysteine proteinases"/>
    <property type="match status" value="1"/>
</dbReference>